<dbReference type="AlphaFoldDB" id="A0A7W2KCY4"/>
<protein>
    <submittedName>
        <fullName evidence="1">Uncharacterized protein</fullName>
    </submittedName>
</protein>
<name>A0A7W2KCY4_9PSED</name>
<accession>A0A7W2KCY4</accession>
<sequence length="176" mass="20352">MKSLTNTMNEIFKNESWVDLNVFFGQYETFEEFPLISRYKKVETIATSTGLAGVAKFLASTSFFVLNWAKLLAHDKNIDLNARFIAISFTDFDFSNFDEPPIPNFFIHSAETRAVFLNRLKSHEPKTDSVELLSIKNLFTTCSIDSAFTFYESRFYDKTCNEEIVRVFAVPHEYSN</sequence>
<proteinExistence type="predicted"/>
<dbReference type="Proteomes" id="UP000545074">
    <property type="component" value="Unassembled WGS sequence"/>
</dbReference>
<evidence type="ECO:0000313" key="1">
    <source>
        <dbReference type="EMBL" id="MBA6096225.1"/>
    </source>
</evidence>
<organism evidence="1 2">
    <name type="scientific">Pseudomonas juntendi</name>
    <dbReference type="NCBI Taxonomy" id="2666183"/>
    <lineage>
        <taxon>Bacteria</taxon>
        <taxon>Pseudomonadati</taxon>
        <taxon>Pseudomonadota</taxon>
        <taxon>Gammaproteobacteria</taxon>
        <taxon>Pseudomonadales</taxon>
        <taxon>Pseudomonadaceae</taxon>
        <taxon>Pseudomonas</taxon>
    </lineage>
</organism>
<dbReference type="EMBL" id="JACGCX010000002">
    <property type="protein sequence ID" value="MBA6096225.1"/>
    <property type="molecule type" value="Genomic_DNA"/>
</dbReference>
<gene>
    <name evidence="1" type="ORF">H4C80_03575</name>
</gene>
<comment type="caution">
    <text evidence="1">The sequence shown here is derived from an EMBL/GenBank/DDBJ whole genome shotgun (WGS) entry which is preliminary data.</text>
</comment>
<dbReference type="InterPro" id="IPR028264">
    <property type="entry name" value="Imm15"/>
</dbReference>
<dbReference type="Pfam" id="PF15561">
    <property type="entry name" value="Imm15"/>
    <property type="match status" value="1"/>
</dbReference>
<evidence type="ECO:0000313" key="2">
    <source>
        <dbReference type="Proteomes" id="UP000545074"/>
    </source>
</evidence>
<reference evidence="1 2" key="1">
    <citation type="submission" date="2020-07" db="EMBL/GenBank/DDBJ databases">
        <title>Diversity of carbapenemase encoding genes among Pseudomonas putida group clinical isolates in a tertiary Brazilian hospital.</title>
        <authorList>
            <person name="Alberto-Lei F."/>
            <person name="Nodari C.S."/>
            <person name="Streling A.P."/>
            <person name="Paulino J.T."/>
            <person name="Bessa-Neto F.O."/>
            <person name="Cayo R."/>
            <person name="Gales A.C."/>
        </authorList>
    </citation>
    <scope>NUCLEOTIDE SEQUENCE [LARGE SCALE GENOMIC DNA]</scope>
    <source>
        <strain evidence="1 2">12815</strain>
    </source>
</reference>
<dbReference type="RefSeq" id="WP_182388884.1">
    <property type="nucleotide sequence ID" value="NZ_JACGCX010000002.1"/>
</dbReference>